<proteinExistence type="predicted"/>
<evidence type="ECO:0000313" key="3">
    <source>
        <dbReference type="EMBL" id="PNH12455.1"/>
    </source>
</evidence>
<dbReference type="Proteomes" id="UP000236333">
    <property type="component" value="Unassembled WGS sequence"/>
</dbReference>
<dbReference type="InterPro" id="IPR029314">
    <property type="entry name" value="FANCI_S4"/>
</dbReference>
<evidence type="ECO:0000313" key="4">
    <source>
        <dbReference type="Proteomes" id="UP000236333"/>
    </source>
</evidence>
<keyword evidence="4" id="KW-1185">Reference proteome</keyword>
<sequence length="93" mass="10038">ARLKKEAKDYPKLVQSVEDWDKQLLALEKVAKAQNVNLMRGAKRSINRDFQFRDAEGPRAGAGGGGGGAEDGADRSQLNSFGRPGGAWPVLSR</sequence>
<feature type="region of interest" description="Disordered" evidence="1">
    <location>
        <begin position="49"/>
        <end position="93"/>
    </location>
</feature>
<dbReference type="Pfam" id="PF14678">
    <property type="entry name" value="FANCI_S4"/>
    <property type="match status" value="1"/>
</dbReference>
<evidence type="ECO:0000259" key="2">
    <source>
        <dbReference type="Pfam" id="PF14678"/>
    </source>
</evidence>
<comment type="caution">
    <text evidence="3">The sequence shown here is derived from an EMBL/GenBank/DDBJ whole genome shotgun (WGS) entry which is preliminary data.</text>
</comment>
<dbReference type="OrthoDB" id="195089at2759"/>
<evidence type="ECO:0000256" key="1">
    <source>
        <dbReference type="SAM" id="MobiDB-lite"/>
    </source>
</evidence>
<dbReference type="PANTHER" id="PTHR21818">
    <property type="entry name" value="BC025462 PROTEIN"/>
    <property type="match status" value="1"/>
</dbReference>
<feature type="non-terminal residue" evidence="3">
    <location>
        <position position="93"/>
    </location>
</feature>
<name>A0A2J8AIW7_9CHLO</name>
<dbReference type="PANTHER" id="PTHR21818:SF0">
    <property type="entry name" value="FANCONI ANEMIA GROUP I PROTEIN"/>
    <property type="match status" value="1"/>
</dbReference>
<dbReference type="GO" id="GO:0070182">
    <property type="term" value="F:DNA polymerase binding"/>
    <property type="evidence" value="ECO:0007669"/>
    <property type="project" value="TreeGrafter"/>
</dbReference>
<feature type="domain" description="FANCI solenoid 4" evidence="2">
    <location>
        <begin position="1"/>
        <end position="54"/>
    </location>
</feature>
<feature type="non-terminal residue" evidence="3">
    <location>
        <position position="1"/>
    </location>
</feature>
<organism evidence="3 4">
    <name type="scientific">Tetrabaena socialis</name>
    <dbReference type="NCBI Taxonomy" id="47790"/>
    <lineage>
        <taxon>Eukaryota</taxon>
        <taxon>Viridiplantae</taxon>
        <taxon>Chlorophyta</taxon>
        <taxon>core chlorophytes</taxon>
        <taxon>Chlorophyceae</taxon>
        <taxon>CS clade</taxon>
        <taxon>Chlamydomonadales</taxon>
        <taxon>Tetrabaenaceae</taxon>
        <taxon>Tetrabaena</taxon>
    </lineage>
</organism>
<protein>
    <recommendedName>
        <fullName evidence="2">FANCI solenoid 4 domain-containing protein</fullName>
    </recommendedName>
</protein>
<accession>A0A2J8AIW7</accession>
<gene>
    <name evidence="3" type="ORF">TSOC_000549</name>
</gene>
<dbReference type="EMBL" id="PGGS01000008">
    <property type="protein sequence ID" value="PNH12455.1"/>
    <property type="molecule type" value="Genomic_DNA"/>
</dbReference>
<feature type="compositionally biased region" description="Gly residues" evidence="1">
    <location>
        <begin position="60"/>
        <end position="70"/>
    </location>
</feature>
<dbReference type="InterPro" id="IPR026171">
    <property type="entry name" value="FANCI"/>
</dbReference>
<dbReference type="GO" id="GO:0006281">
    <property type="term" value="P:DNA repair"/>
    <property type="evidence" value="ECO:0007669"/>
    <property type="project" value="InterPro"/>
</dbReference>
<dbReference type="AlphaFoldDB" id="A0A2J8AIW7"/>
<reference evidence="3 4" key="1">
    <citation type="journal article" date="2017" name="Mol. Biol. Evol.">
        <title>The 4-celled Tetrabaena socialis nuclear genome reveals the essential components for genetic control of cell number at the origin of multicellularity in the volvocine lineage.</title>
        <authorList>
            <person name="Featherston J."/>
            <person name="Arakaki Y."/>
            <person name="Hanschen E.R."/>
            <person name="Ferris P.J."/>
            <person name="Michod R.E."/>
            <person name="Olson B.J.S.C."/>
            <person name="Nozaki H."/>
            <person name="Durand P.M."/>
        </authorList>
    </citation>
    <scope>NUCLEOTIDE SEQUENCE [LARGE SCALE GENOMIC DNA]</scope>
    <source>
        <strain evidence="3 4">NIES-571</strain>
    </source>
</reference>